<dbReference type="RefSeq" id="WP_338469205.1">
    <property type="nucleotide sequence ID" value="NZ_CP143423.1"/>
</dbReference>
<proteinExistence type="predicted"/>
<name>A0ABZ2C005_9RHOB</name>
<accession>A0ABZ2C005</accession>
<keyword evidence="2" id="KW-1185">Reference proteome</keyword>
<evidence type="ECO:0000313" key="2">
    <source>
        <dbReference type="Proteomes" id="UP001318682"/>
    </source>
</evidence>
<evidence type="ECO:0000313" key="1">
    <source>
        <dbReference type="EMBL" id="WVX50933.1"/>
    </source>
</evidence>
<sequence>MLRSWSPLRIWTGYNDLTIEGETYAGAGGFLGIGEFGEAGDLTAIGAEITLSGISSEVVSLALIEPYQGRACRVMFGVIGVADVVEVFSGLMNTLNGVDSGDTSAFTLLVDSKLVELERARAKRYTHESQQALFPGDTGFSFVADLADKEVAWGRQP</sequence>
<dbReference type="Proteomes" id="UP001318682">
    <property type="component" value="Chromosome"/>
</dbReference>
<organism evidence="1 2">
    <name type="scientific">Roseobacter fucihabitans</name>
    <dbReference type="NCBI Taxonomy" id="1537242"/>
    <lineage>
        <taxon>Bacteria</taxon>
        <taxon>Pseudomonadati</taxon>
        <taxon>Pseudomonadota</taxon>
        <taxon>Alphaproteobacteria</taxon>
        <taxon>Rhodobacterales</taxon>
        <taxon>Roseobacteraceae</taxon>
        <taxon>Roseobacter</taxon>
    </lineage>
</organism>
<dbReference type="EMBL" id="CP143423">
    <property type="protein sequence ID" value="WVX50933.1"/>
    <property type="molecule type" value="Genomic_DNA"/>
</dbReference>
<protein>
    <submittedName>
        <fullName evidence="1">Uncharacterized protein</fullName>
    </submittedName>
</protein>
<gene>
    <name evidence="1" type="ORF">ROLI_040330</name>
</gene>
<reference evidence="2" key="1">
    <citation type="submission" date="2024-01" db="EMBL/GenBank/DDBJ databases">
        <title>Roseobacter fucihabitans sp. nov., isolated from the brown alga Fucus spiralis.</title>
        <authorList>
            <person name="Hahnke S."/>
            <person name="Berger M."/>
            <person name="Schlingloff A."/>
            <person name="Athale I."/>
            <person name="Neumann-Schaal M."/>
            <person name="Adenaya A."/>
            <person name="Poehlein A."/>
            <person name="Daniel R."/>
            <person name="Pertersen J."/>
            <person name="Brinkhoff T."/>
        </authorList>
    </citation>
    <scope>NUCLEOTIDE SEQUENCE [LARGE SCALE GENOMIC DNA]</scope>
    <source>
        <strain evidence="2">B14</strain>
    </source>
</reference>